<evidence type="ECO:0000259" key="3">
    <source>
        <dbReference type="PROSITE" id="PS51737"/>
    </source>
</evidence>
<dbReference type="Gene3D" id="3.90.1750.20">
    <property type="entry name" value="Putative Large Serine Recombinase, Chain B, Domain 2"/>
    <property type="match status" value="1"/>
</dbReference>
<dbReference type="InterPro" id="IPR038109">
    <property type="entry name" value="DNA_bind_recomb_sf"/>
</dbReference>
<organism evidence="4 5">
    <name type="scientific">Dolichospermum planctonicum</name>
    <dbReference type="NCBI Taxonomy" id="136072"/>
    <lineage>
        <taxon>Bacteria</taxon>
        <taxon>Bacillati</taxon>
        <taxon>Cyanobacteriota</taxon>
        <taxon>Cyanophyceae</taxon>
        <taxon>Nostocales</taxon>
        <taxon>Aphanizomenonaceae</taxon>
        <taxon>Dolichospermum</taxon>
    </lineage>
</organism>
<proteinExistence type="inferred from homology"/>
<feature type="compositionally biased region" description="Basic residues" evidence="2">
    <location>
        <begin position="120"/>
        <end position="130"/>
    </location>
</feature>
<reference evidence="5" key="1">
    <citation type="submission" date="2019-02" db="EMBL/GenBank/DDBJ databases">
        <title>Draft genome sequence of Dolichospermum planctonicum NIES-80.</title>
        <authorList>
            <person name="Yamaguchi H."/>
            <person name="Suzuki S."/>
            <person name="Kawachi M."/>
        </authorList>
    </citation>
    <scope>NUCLEOTIDE SEQUENCE [LARGE SCALE GENOMIC DNA]</scope>
    <source>
        <strain evidence="5">NIES-80</strain>
    </source>
</reference>
<protein>
    <recommendedName>
        <fullName evidence="3">Recombinase domain-containing protein</fullName>
    </recommendedName>
</protein>
<name>A0A480AAR9_9CYAN</name>
<feature type="domain" description="Recombinase" evidence="3">
    <location>
        <begin position="143"/>
        <end position="246"/>
    </location>
</feature>
<dbReference type="GO" id="GO:0000150">
    <property type="term" value="F:DNA strand exchange activity"/>
    <property type="evidence" value="ECO:0007669"/>
    <property type="project" value="InterPro"/>
</dbReference>
<dbReference type="PANTHER" id="PTHR30461">
    <property type="entry name" value="DNA-INVERTASE FROM LAMBDOID PROPHAGE"/>
    <property type="match status" value="1"/>
</dbReference>
<dbReference type="AlphaFoldDB" id="A0A480AAR9"/>
<dbReference type="InterPro" id="IPR036162">
    <property type="entry name" value="Resolvase-like_N_sf"/>
</dbReference>
<feature type="region of interest" description="Disordered" evidence="2">
    <location>
        <begin position="120"/>
        <end position="146"/>
    </location>
</feature>
<sequence>MVKIIVYTYTDPLLDVLPTHSDWGWEVDRIYQDLGKRTQLQQLLTDLLTDCQTQTETVHYLLVRHLEELGDTLTEVSDRLKQVETMGVVVIATQQPYTSNSSQIRSELLELLQEIQNQHRSRRIRQGHARNRLEASPPPGKSPYGYRRGQGKYGKYIIDRTTSPVVKDFFEHFLLYGSLRDSVRFLSKKYGKNISVTTGRRWLTNPVYRGDTAYQNSEIISNTHAAIISRAEAAQVDRLLRRNSLLPPRTASAPRSLAGLVICDQCQSQMIVTRVTQNHQDKEYLYLRAINCPQQPKCRAIPYQVVLEKTIDSVCRDLPLAVAGMNFPQLDAIKNSLGDSISHQQEILEKLPTFIETGILDPETAKLRAYKLRTEISQLQAQLAILPPVNLRSVAQAVSIPQFWLDLSEVERRFYFREFIQQIQIIRQNQEWDLQIIFIF</sequence>
<evidence type="ECO:0000313" key="5">
    <source>
        <dbReference type="Proteomes" id="UP000299367"/>
    </source>
</evidence>
<comment type="caution">
    <text evidence="4">The sequence shown here is derived from an EMBL/GenBank/DDBJ whole genome shotgun (WGS) entry which is preliminary data.</text>
</comment>
<accession>A0A480AAR9</accession>
<dbReference type="GO" id="GO:0003677">
    <property type="term" value="F:DNA binding"/>
    <property type="evidence" value="ECO:0007669"/>
    <property type="project" value="InterPro"/>
</dbReference>
<dbReference type="Pfam" id="PF00239">
    <property type="entry name" value="Resolvase"/>
    <property type="match status" value="1"/>
</dbReference>
<evidence type="ECO:0000256" key="1">
    <source>
        <dbReference type="ARBA" id="ARBA00009913"/>
    </source>
</evidence>
<dbReference type="Proteomes" id="UP000299367">
    <property type="component" value="Unassembled WGS sequence"/>
</dbReference>
<dbReference type="InterPro" id="IPR050639">
    <property type="entry name" value="SSR_resolvase"/>
</dbReference>
<gene>
    <name evidence="4" type="ORF">NIES80_13080</name>
</gene>
<dbReference type="SUPFAM" id="SSF53041">
    <property type="entry name" value="Resolvase-like"/>
    <property type="match status" value="1"/>
</dbReference>
<dbReference type="PROSITE" id="PS51737">
    <property type="entry name" value="RECOMBINASE_DNA_BIND"/>
    <property type="match status" value="1"/>
</dbReference>
<dbReference type="InterPro" id="IPR006119">
    <property type="entry name" value="Resolv_N"/>
</dbReference>
<dbReference type="InterPro" id="IPR011109">
    <property type="entry name" value="DNA_bind_recombinase_dom"/>
</dbReference>
<dbReference type="SMART" id="SM00857">
    <property type="entry name" value="Resolvase"/>
    <property type="match status" value="1"/>
</dbReference>
<dbReference type="Pfam" id="PF07508">
    <property type="entry name" value="Recombinase"/>
    <property type="match status" value="1"/>
</dbReference>
<dbReference type="EMBL" id="BJCF01000010">
    <property type="protein sequence ID" value="GCL41612.1"/>
    <property type="molecule type" value="Genomic_DNA"/>
</dbReference>
<comment type="similarity">
    <text evidence="1">Belongs to the site-specific recombinase resolvase family.</text>
</comment>
<evidence type="ECO:0000256" key="2">
    <source>
        <dbReference type="SAM" id="MobiDB-lite"/>
    </source>
</evidence>
<evidence type="ECO:0000313" key="4">
    <source>
        <dbReference type="EMBL" id="GCL41612.1"/>
    </source>
</evidence>
<dbReference type="PANTHER" id="PTHR30461:SF26">
    <property type="entry name" value="RESOLVASE HOMOLOG YNEB"/>
    <property type="match status" value="1"/>
</dbReference>